<evidence type="ECO:0000256" key="1">
    <source>
        <dbReference type="SAM" id="MobiDB-lite"/>
    </source>
</evidence>
<reference evidence="2" key="1">
    <citation type="submission" date="2021-02" db="EMBL/GenBank/DDBJ databases">
        <authorList>
            <person name="Dougan E. K."/>
            <person name="Rhodes N."/>
            <person name="Thang M."/>
            <person name="Chan C."/>
        </authorList>
    </citation>
    <scope>NUCLEOTIDE SEQUENCE</scope>
</reference>
<organism evidence="2 3">
    <name type="scientific">Polarella glacialis</name>
    <name type="common">Dinoflagellate</name>
    <dbReference type="NCBI Taxonomy" id="89957"/>
    <lineage>
        <taxon>Eukaryota</taxon>
        <taxon>Sar</taxon>
        <taxon>Alveolata</taxon>
        <taxon>Dinophyceae</taxon>
        <taxon>Suessiales</taxon>
        <taxon>Suessiaceae</taxon>
        <taxon>Polarella</taxon>
    </lineage>
</organism>
<evidence type="ECO:0000313" key="2">
    <source>
        <dbReference type="EMBL" id="CAE8740894.1"/>
    </source>
</evidence>
<protein>
    <submittedName>
        <fullName evidence="2">Uncharacterized protein</fullName>
    </submittedName>
</protein>
<comment type="caution">
    <text evidence="2">The sequence shown here is derived from an EMBL/GenBank/DDBJ whole genome shotgun (WGS) entry which is preliminary data.</text>
</comment>
<sequence length="168" mass="18208">VSPQLAFSDTRVVVRLGSVEQQTPFASRSSELLTWRWSEVDSTAFTSLSFQVYNDSPDEFEIEVEAVVVDGAGERARSLGWVEVALDEVDTSGTWHQRLEPLWGGQGSKLAFSVCLDLSCTEIQVEEAGQQAEEQVDEAADSRRASLNEADEVAPRSSVEVVAGAGGL</sequence>
<feature type="region of interest" description="Disordered" evidence="1">
    <location>
        <begin position="140"/>
        <end position="168"/>
    </location>
</feature>
<gene>
    <name evidence="2" type="ORF">PGLA2088_LOCUS50214</name>
</gene>
<dbReference type="AlphaFoldDB" id="A0A813LXX0"/>
<accession>A0A813LXX0</accession>
<dbReference type="EMBL" id="CAJNNW010037331">
    <property type="protein sequence ID" value="CAE8740894.1"/>
    <property type="molecule type" value="Genomic_DNA"/>
</dbReference>
<proteinExistence type="predicted"/>
<evidence type="ECO:0000313" key="3">
    <source>
        <dbReference type="Proteomes" id="UP000626109"/>
    </source>
</evidence>
<feature type="non-terminal residue" evidence="2">
    <location>
        <position position="1"/>
    </location>
</feature>
<name>A0A813LXX0_POLGL</name>
<dbReference type="Proteomes" id="UP000626109">
    <property type="component" value="Unassembled WGS sequence"/>
</dbReference>